<evidence type="ECO:0000256" key="7">
    <source>
        <dbReference type="ARBA" id="ARBA00025043"/>
    </source>
</evidence>
<dbReference type="PANTHER" id="PTHR15840:SF10">
    <property type="entry name" value="EKC_KEOPS COMPLEX SUBUNIT TPRKB"/>
    <property type="match status" value="1"/>
</dbReference>
<evidence type="ECO:0000256" key="5">
    <source>
        <dbReference type="ARBA" id="ARBA00022694"/>
    </source>
</evidence>
<keyword evidence="6 8" id="KW-0539">Nucleus</keyword>
<evidence type="ECO:0000313" key="9">
    <source>
        <dbReference type="EMBL" id="KAA8635417.1"/>
    </source>
</evidence>
<dbReference type="PANTHER" id="PTHR15840">
    <property type="entry name" value="CGI-121 FAMILY MEMBER"/>
    <property type="match status" value="1"/>
</dbReference>
<proteinExistence type="inferred from homology"/>
<dbReference type="InterPro" id="IPR013926">
    <property type="entry name" value="CGI121/TPRKB"/>
</dbReference>
<dbReference type="GO" id="GO:0000408">
    <property type="term" value="C:EKC/KEOPS complex"/>
    <property type="evidence" value="ECO:0007669"/>
    <property type="project" value="TreeGrafter"/>
</dbReference>
<evidence type="ECO:0000256" key="8">
    <source>
        <dbReference type="RuleBase" id="RU004398"/>
    </source>
</evidence>
<comment type="subcellular location">
    <subcellularLocation>
        <location evidence="1">Nucleus</location>
    </subcellularLocation>
</comment>
<evidence type="ECO:0000313" key="10">
    <source>
        <dbReference type="Proteomes" id="UP000433876"/>
    </source>
</evidence>
<dbReference type="Proteomes" id="UP000433876">
    <property type="component" value="Unassembled WGS sequence"/>
</dbReference>
<dbReference type="SUPFAM" id="SSF143870">
    <property type="entry name" value="PF0523-like"/>
    <property type="match status" value="1"/>
</dbReference>
<evidence type="ECO:0000256" key="3">
    <source>
        <dbReference type="ARBA" id="ARBA00015316"/>
    </source>
</evidence>
<reference evidence="9 10" key="1">
    <citation type="submission" date="2017-07" db="EMBL/GenBank/DDBJ databases">
        <title>Genome sequence of the Sordaria macrospora wild type strain R19027.</title>
        <authorList>
            <person name="Nowrousian M."/>
            <person name="Teichert I."/>
            <person name="Kueck U."/>
        </authorList>
    </citation>
    <scope>NUCLEOTIDE SEQUENCE [LARGE SCALE GENOMIC DNA]</scope>
    <source>
        <strain evidence="9 10">R19027</strain>
        <tissue evidence="9">Mycelium</tissue>
    </source>
</reference>
<evidence type="ECO:0000256" key="4">
    <source>
        <dbReference type="ARBA" id="ARBA00016009"/>
    </source>
</evidence>
<protein>
    <recommendedName>
        <fullName evidence="4">EKC/KEOPS complex subunit CGI121</fullName>
    </recommendedName>
    <alternativeName>
        <fullName evidence="3">EKC/KEOPS complex subunit cgi121</fullName>
    </alternativeName>
</protein>
<dbReference type="GO" id="GO:0002949">
    <property type="term" value="P:tRNA threonylcarbamoyladenosine modification"/>
    <property type="evidence" value="ECO:0007669"/>
    <property type="project" value="TreeGrafter"/>
</dbReference>
<accession>A0A8S8ZX17</accession>
<dbReference type="GO" id="GO:0005829">
    <property type="term" value="C:cytosol"/>
    <property type="evidence" value="ECO:0007669"/>
    <property type="project" value="TreeGrafter"/>
</dbReference>
<comment type="similarity">
    <text evidence="2 8">Belongs to the CGI121/TPRKB family.</text>
</comment>
<dbReference type="AlphaFoldDB" id="A0A8S8ZX17"/>
<evidence type="ECO:0000256" key="6">
    <source>
        <dbReference type="ARBA" id="ARBA00023242"/>
    </source>
</evidence>
<dbReference type="InterPro" id="IPR036504">
    <property type="entry name" value="CGI121/TPRKB_sf"/>
</dbReference>
<name>A0A8S8ZX17_SORMA</name>
<gene>
    <name evidence="9" type="ORF">SMACR_00513</name>
</gene>
<dbReference type="Pfam" id="PF08617">
    <property type="entry name" value="CGI-121"/>
    <property type="match status" value="1"/>
</dbReference>
<comment type="function">
    <text evidence="7">Component of the EKC/KEOPS complex that is required for the formation of a threonylcarbamoyl group on adenosine at position 37 (t(6)A37) in tRNAs that read codons beginning with adenine. The complex is probably involved in the transfer of the threonylcarbamoyl moiety of threonylcarbamoyl-AMP (TC-AMP) to the N6 group of A37. CGI121 acts as an allosteric effector that regulates the t(6)A activity of the complex. The EKC/KEOPS complex also promotes both telomere uncapping and telomere elongation. The complex is required for efficient recruitment of transcriptional coactivators. CGI121 is not required for tRNA modification.</text>
</comment>
<dbReference type="VEuPathDB" id="FungiDB:SMAC_00513"/>
<dbReference type="Gene3D" id="3.30.2380.10">
    <property type="entry name" value="CGI121/TPRKB"/>
    <property type="match status" value="1"/>
</dbReference>
<organism evidence="9 10">
    <name type="scientific">Sordaria macrospora</name>
    <dbReference type="NCBI Taxonomy" id="5147"/>
    <lineage>
        <taxon>Eukaryota</taxon>
        <taxon>Fungi</taxon>
        <taxon>Dikarya</taxon>
        <taxon>Ascomycota</taxon>
        <taxon>Pezizomycotina</taxon>
        <taxon>Sordariomycetes</taxon>
        <taxon>Sordariomycetidae</taxon>
        <taxon>Sordariales</taxon>
        <taxon>Sordariaceae</taxon>
        <taxon>Sordaria</taxon>
    </lineage>
</organism>
<evidence type="ECO:0000256" key="1">
    <source>
        <dbReference type="ARBA" id="ARBA00004123"/>
    </source>
</evidence>
<dbReference type="EMBL" id="NMPR01000012">
    <property type="protein sequence ID" value="KAA8635417.1"/>
    <property type="molecule type" value="Genomic_DNA"/>
</dbReference>
<keyword evidence="5" id="KW-0819">tRNA processing</keyword>
<sequence length="208" mass="23338">MALETLQIEHVPSDHHVYAALFRHVQNVDFLQAQLIGKNPEFEYAFIDASVLISRTHLFAAIFRALNTLTEGTLQTPNVHSDIVIGLSPTNNISESYRRYGLTPSKTRDVLVIKIVYPKLSCENSTISSSEQQQTPESIWQHLTAHIQGTPTPLTDEELAKSTDWAKVRKYYKLNGVPGVERIDKVDEAGRRREMEGLVVSGIALRGL</sequence>
<comment type="caution">
    <text evidence="9">The sequence shown here is derived from an EMBL/GenBank/DDBJ whole genome shotgun (WGS) entry which is preliminary data.</text>
</comment>
<dbReference type="OMA" id="IVCRMST"/>
<evidence type="ECO:0000256" key="2">
    <source>
        <dbReference type="ARBA" id="ARBA00005546"/>
    </source>
</evidence>
<dbReference type="GO" id="GO:0005634">
    <property type="term" value="C:nucleus"/>
    <property type="evidence" value="ECO:0007669"/>
    <property type="project" value="UniProtKB-SubCell"/>
</dbReference>